<dbReference type="EMBL" id="SRLB01000069">
    <property type="protein sequence ID" value="TGD91917.1"/>
    <property type="molecule type" value="Genomic_DNA"/>
</dbReference>
<dbReference type="OrthoDB" id="9182243at2"/>
<sequence>MQVSEANNSKRQQLLYWRELEQLKAASIYMRLYRNELGWWVRGVEIIKVIGSSGGIAGWVVWKDYPLVWSAIIAGSQLLDALKNVFPFAKQHKAASDLTVALELLWIDAEEEWETIYADKISEEVITKRRTKLRKLRLETERKYFPEGFTPSDRLFRLATQEARDYFALTYTDEAQQ</sequence>
<evidence type="ECO:0008006" key="3">
    <source>
        <dbReference type="Google" id="ProtNLM"/>
    </source>
</evidence>
<comment type="caution">
    <text evidence="1">The sequence shown here is derived from an EMBL/GenBank/DDBJ whole genome shotgun (WGS) entry which is preliminary data.</text>
</comment>
<accession>A0A4Z0NC57</accession>
<dbReference type="AlphaFoldDB" id="A0A4Z0NC57"/>
<proteinExistence type="predicted"/>
<keyword evidence="2" id="KW-1185">Reference proteome</keyword>
<dbReference type="Proteomes" id="UP000297535">
    <property type="component" value="Unassembled WGS sequence"/>
</dbReference>
<gene>
    <name evidence="1" type="ORF">EU555_35415</name>
</gene>
<organism evidence="1 2">
    <name type="scientific">Methylobacterium nonmethylotrophicum</name>
    <dbReference type="NCBI Taxonomy" id="1141884"/>
    <lineage>
        <taxon>Bacteria</taxon>
        <taxon>Pseudomonadati</taxon>
        <taxon>Pseudomonadota</taxon>
        <taxon>Alphaproteobacteria</taxon>
        <taxon>Hyphomicrobiales</taxon>
        <taxon>Methylobacteriaceae</taxon>
        <taxon>Methylobacterium</taxon>
    </lineage>
</organism>
<evidence type="ECO:0000313" key="1">
    <source>
        <dbReference type="EMBL" id="TGD91917.1"/>
    </source>
</evidence>
<evidence type="ECO:0000313" key="2">
    <source>
        <dbReference type="Proteomes" id="UP000297535"/>
    </source>
</evidence>
<protein>
    <recommendedName>
        <fullName evidence="3">SMODS and SLOG-associating 2TM effector domain-containing protein</fullName>
    </recommendedName>
</protein>
<dbReference type="RefSeq" id="WP_135420018.1">
    <property type="nucleotide sequence ID" value="NZ_SRLB01000069.1"/>
</dbReference>
<reference evidence="1 2" key="1">
    <citation type="submission" date="2019-04" db="EMBL/GenBank/DDBJ databases">
        <authorList>
            <person name="Feng G."/>
            <person name="Zhu H."/>
        </authorList>
    </citation>
    <scope>NUCLEOTIDE SEQUENCE [LARGE SCALE GENOMIC DNA]</scope>
    <source>
        <strain evidence="1 2">6HR-1</strain>
    </source>
</reference>
<name>A0A4Z0NC57_9HYPH</name>